<dbReference type="OrthoDB" id="702172at2759"/>
<dbReference type="Gramene" id="TraesSYM3B03G01563210.1">
    <property type="protein sequence ID" value="TraesSYM3B03G01563210.1.CDS1"/>
    <property type="gene ID" value="TraesSYM3B03G01563210"/>
</dbReference>
<gene>
    <name evidence="1" type="primary">LOC123068266</name>
</gene>
<keyword evidence="2" id="KW-1185">Reference proteome</keyword>
<dbReference type="Gramene" id="TraesCLE_scaffold_004943_01G001400.1">
    <property type="protein sequence ID" value="TraesCLE_scaffold_004943_01G001400.1"/>
    <property type="gene ID" value="TraesCLE_scaffold_004943_01G001400"/>
</dbReference>
<protein>
    <submittedName>
        <fullName evidence="1">Uncharacterized protein</fullName>
    </submittedName>
</protein>
<reference evidence="1" key="1">
    <citation type="submission" date="2018-08" db="EMBL/GenBank/DDBJ databases">
        <authorList>
            <person name="Rossello M."/>
        </authorList>
    </citation>
    <scope>NUCLEOTIDE SEQUENCE [LARGE SCALE GENOMIC DNA]</scope>
    <source>
        <strain evidence="1">cv. Chinese Spring</strain>
    </source>
</reference>
<dbReference type="EnsemblPlants" id="TraesCS3B02G021500.1">
    <property type="protein sequence ID" value="TraesCS3B02G021500.1.cds1"/>
    <property type="gene ID" value="TraesCS3B02G021500"/>
</dbReference>
<reference evidence="1" key="2">
    <citation type="submission" date="2018-10" db="UniProtKB">
        <authorList>
            <consortium name="EnsemblPlants"/>
        </authorList>
    </citation>
    <scope>IDENTIFICATION</scope>
</reference>
<organism evidence="1">
    <name type="scientific">Triticum aestivum</name>
    <name type="common">Wheat</name>
    <dbReference type="NCBI Taxonomy" id="4565"/>
    <lineage>
        <taxon>Eukaryota</taxon>
        <taxon>Viridiplantae</taxon>
        <taxon>Streptophyta</taxon>
        <taxon>Embryophyta</taxon>
        <taxon>Tracheophyta</taxon>
        <taxon>Spermatophyta</taxon>
        <taxon>Magnoliopsida</taxon>
        <taxon>Liliopsida</taxon>
        <taxon>Poales</taxon>
        <taxon>Poaceae</taxon>
        <taxon>BOP clade</taxon>
        <taxon>Pooideae</taxon>
        <taxon>Triticodae</taxon>
        <taxon>Triticeae</taxon>
        <taxon>Triticinae</taxon>
        <taxon>Triticum</taxon>
    </lineage>
</organism>
<accession>A0A3B6FIE2</accession>
<evidence type="ECO:0000313" key="2">
    <source>
        <dbReference type="Proteomes" id="UP000019116"/>
    </source>
</evidence>
<dbReference type="AlphaFoldDB" id="A0A3B6FIE2"/>
<dbReference type="GeneID" id="123068266"/>
<dbReference type="Gramene" id="TraesNOR3B03G01561330.1">
    <property type="protein sequence ID" value="TraesNOR3B03G01561330.1.CDS1"/>
    <property type="gene ID" value="TraesNOR3B03G01561330"/>
</dbReference>
<proteinExistence type="predicted"/>
<dbReference type="Proteomes" id="UP000019116">
    <property type="component" value="Chromosome 3B"/>
</dbReference>
<evidence type="ECO:0000313" key="1">
    <source>
        <dbReference type="EnsemblPlants" id="TraesCS3B02G021500.1.cds1"/>
    </source>
</evidence>
<dbReference type="Gramene" id="TraesSTA3B03G01532880.1">
    <property type="protein sequence ID" value="TraesSTA3B03G01532880.1.CDS1"/>
    <property type="gene ID" value="TraesSTA3B03G01532880"/>
</dbReference>
<dbReference type="Gramene" id="TraesMAC3B03G01538750.2">
    <property type="protein sequence ID" value="TraesMAC3B03G01538750.2.CDS1"/>
    <property type="gene ID" value="TraesMAC3B03G01538750"/>
</dbReference>
<dbReference type="Gramene" id="TraesLDM3B03G01540150.1">
    <property type="protein sequence ID" value="TraesLDM3B03G01540150.1.CDS1"/>
    <property type="gene ID" value="TraesLDM3B03G01540150"/>
</dbReference>
<dbReference type="Gramene" id="TraesCS3B02G021500.1">
    <property type="protein sequence ID" value="TraesCS3B02G021500.1.cds1"/>
    <property type="gene ID" value="TraesCS3B02G021500"/>
</dbReference>
<dbReference type="Gramene" id="TraesWEE_scaffold_001595_01G001400.1">
    <property type="protein sequence ID" value="TraesWEE_scaffold_001595_01G001400.1"/>
    <property type="gene ID" value="TraesWEE_scaffold_001595_01G001400"/>
</dbReference>
<sequence length="206" mass="22201">MAAAGNLPHPSPATLLNAVLDESASLDDRNAQWTEEAARELRNIAVAVRANAQARNVAGARAELTSTVQHLTPLLCHFMSEGVQMRKLRRMFRTAVGAPMVPAAAPDLPPFFRVGDQCMSQAEISNGILRNTSESMSGRVNAALTLLDVVEAGATNPDEVWGTVNEHLEEVTTYTEMMVAQHTALVLHMRCVVMSIAAGVRLYVPA</sequence>
<dbReference type="OMA" id="CHFMSEG"/>
<dbReference type="Gramene" id="TraesMAC3B03G01538750.1">
    <property type="protein sequence ID" value="TraesMAC3B03G01538750.1.CDS1"/>
    <property type="gene ID" value="TraesMAC3B03G01538750"/>
</dbReference>
<dbReference type="RefSeq" id="XP_044346721.1">
    <property type="nucleotide sequence ID" value="XM_044490786.1"/>
</dbReference>
<dbReference type="Gramene" id="TraesSTA3B03G01532880.2">
    <property type="protein sequence ID" value="TraesSTA3B03G01532880.2.CDS1"/>
    <property type="gene ID" value="TraesSTA3B03G01532880"/>
</dbReference>
<name>A0A3B6FIE2_WHEAT</name>
<dbReference type="Gramene" id="TraesSYM3B03G01563210.2">
    <property type="protein sequence ID" value="TraesSYM3B03G01563210.2.CDS1"/>
    <property type="gene ID" value="TraesSYM3B03G01563210"/>
</dbReference>
<dbReference type="PaxDb" id="4565-Traes_3B_098D62859.1"/>
<dbReference type="Gramene" id="TraesCS3B03G0049300.1">
    <property type="protein sequence ID" value="TraesCS3B03G0049300.1.CDS1"/>
    <property type="gene ID" value="TraesCS3B03G0049300"/>
</dbReference>